<protein>
    <submittedName>
        <fullName evidence="2">Phosphatidic acid phosphatase</fullName>
    </submittedName>
</protein>
<dbReference type="Gene3D" id="2.40.160.20">
    <property type="match status" value="1"/>
</dbReference>
<dbReference type="PANTHER" id="PTHR14969">
    <property type="entry name" value="SPHINGOSINE-1-PHOSPHATE PHOSPHOHYDROLASE"/>
    <property type="match status" value="1"/>
</dbReference>
<evidence type="ECO:0000313" key="3">
    <source>
        <dbReference type="Proteomes" id="UP000076630"/>
    </source>
</evidence>
<dbReference type="PANTHER" id="PTHR14969:SF13">
    <property type="entry name" value="AT30094P"/>
    <property type="match status" value="1"/>
</dbReference>
<proteinExistence type="predicted"/>
<accession>A0A161S2U9</accession>
<dbReference type="Gene3D" id="1.20.144.10">
    <property type="entry name" value="Phosphatidic acid phosphatase type 2/haloperoxidase"/>
    <property type="match status" value="1"/>
</dbReference>
<evidence type="ECO:0000313" key="2">
    <source>
        <dbReference type="EMBL" id="KZE78699.1"/>
    </source>
</evidence>
<feature type="domain" description="Phosphatidic acid phosphatase type 2/haloperoxidase" evidence="1">
    <location>
        <begin position="124"/>
        <end position="225"/>
    </location>
</feature>
<dbReference type="SUPFAM" id="SSF48317">
    <property type="entry name" value="Acid phosphatase/Vanadium-dependent haloperoxidase"/>
    <property type="match status" value="1"/>
</dbReference>
<keyword evidence="3" id="KW-1185">Reference proteome</keyword>
<dbReference type="EMBL" id="LQNU01000063">
    <property type="protein sequence ID" value="KZE78699.1"/>
    <property type="molecule type" value="Genomic_DNA"/>
</dbReference>
<organism evidence="2 3">
    <name type="scientific">Myroides marinus</name>
    <dbReference type="NCBI Taxonomy" id="703342"/>
    <lineage>
        <taxon>Bacteria</taxon>
        <taxon>Pseudomonadati</taxon>
        <taxon>Bacteroidota</taxon>
        <taxon>Flavobacteriia</taxon>
        <taxon>Flavobacteriales</taxon>
        <taxon>Flavobacteriaceae</taxon>
        <taxon>Myroides</taxon>
    </lineage>
</organism>
<reference evidence="2 3" key="1">
    <citation type="submission" date="2016-01" db="EMBL/GenBank/DDBJ databases">
        <title>Whole genome sequencing of Myroides marinus L41.</title>
        <authorList>
            <person name="Hong K.W."/>
        </authorList>
    </citation>
    <scope>NUCLEOTIDE SEQUENCE [LARGE SCALE GENOMIC DNA]</scope>
    <source>
        <strain evidence="2 3">L41</strain>
    </source>
</reference>
<evidence type="ECO:0000259" key="1">
    <source>
        <dbReference type="SMART" id="SM00014"/>
    </source>
</evidence>
<dbReference type="InterPro" id="IPR000326">
    <property type="entry name" value="PAP2/HPO"/>
</dbReference>
<gene>
    <name evidence="2" type="ORF">AV926_12015</name>
</gene>
<dbReference type="Pfam" id="PF01569">
    <property type="entry name" value="PAP2"/>
    <property type="match status" value="1"/>
</dbReference>
<dbReference type="Proteomes" id="UP000076630">
    <property type="component" value="Unassembled WGS sequence"/>
</dbReference>
<sequence>MKRYIYLITIILLSTNQSFSQFYNKNNLQESIQLDTNFSFTPENAKRKSFFEKDAVQIALVPTLFLTASALTWNSKEDIREQRNRYVPTFQYKYDDILQYAPAATVFGLKAAGVKGRNDIKRTTISYGASMAIMAILVNSIKYTAKVERPDGSSKNSFPSGHTAMAFANAAFLDKEYGLINPLYSIGGYGAATMTGLGRSLNNRHWVPDILAGAGIGILSTQLAYFFVDKIYGNEGDNLSLISKLEGNENPSFLAVKLGFTSGLESIVETEDEEALAKLGWEAGLEGAYFFNKHWGLGGQIAVASFPFSEDKVNDPDAPNIKGKVLSQSMGNLTFSVGPYYAIHFSDRWNLMIKALGGYSIGADGNISLKVLSHEVHIPELEDGKVQLAEYKPANVFQFTTGLALTYNITDNLGITAYSDFSHSQSKITYKINDDILEEGDLKINTVKHPLNYLSMGVRLTAYF</sequence>
<dbReference type="InterPro" id="IPR036938">
    <property type="entry name" value="PAP2/HPO_sf"/>
</dbReference>
<dbReference type="CDD" id="cd03394">
    <property type="entry name" value="PAP2_like_5"/>
    <property type="match status" value="1"/>
</dbReference>
<dbReference type="OrthoDB" id="9773582at2"/>
<comment type="caution">
    <text evidence="2">The sequence shown here is derived from an EMBL/GenBank/DDBJ whole genome shotgun (WGS) entry which is preliminary data.</text>
</comment>
<dbReference type="AlphaFoldDB" id="A0A161S2U9"/>
<dbReference type="SMART" id="SM00014">
    <property type="entry name" value="acidPPc"/>
    <property type="match status" value="1"/>
</dbReference>
<dbReference type="RefSeq" id="WP_038987684.1">
    <property type="nucleotide sequence ID" value="NZ_JWJO01000057.1"/>
</dbReference>
<name>A0A161S2U9_9FLAO</name>